<comment type="cofactor">
    <cofactor evidence="1 20">
        <name>FAD</name>
        <dbReference type="ChEBI" id="CHEBI:57692"/>
    </cofactor>
</comment>
<keyword evidence="8 20" id="KW-0963">Cytoplasm</keyword>
<keyword evidence="15 20" id="KW-0560">Oxidoreductase</keyword>
<comment type="function">
    <text evidence="2 20">Cell wall formation.</text>
</comment>
<accession>A0ABS8GCS4</accession>
<keyword evidence="9 20" id="KW-0132">Cell division</keyword>
<keyword evidence="23" id="KW-1185">Reference proteome</keyword>
<dbReference type="Gene3D" id="3.30.43.10">
    <property type="entry name" value="Uridine Diphospho-n-acetylenolpyruvylglucosamine Reductase, domain 2"/>
    <property type="match status" value="1"/>
</dbReference>
<comment type="similarity">
    <text evidence="5 20">Belongs to the MurB family.</text>
</comment>
<dbReference type="InterPro" id="IPR016169">
    <property type="entry name" value="FAD-bd_PCMH_sub2"/>
</dbReference>
<dbReference type="Gene3D" id="3.90.78.10">
    <property type="entry name" value="UDP-N-acetylenolpyruvoylglucosamine reductase, C-terminal domain"/>
    <property type="match status" value="1"/>
</dbReference>
<dbReference type="HAMAP" id="MF_00037">
    <property type="entry name" value="MurB"/>
    <property type="match status" value="1"/>
</dbReference>
<dbReference type="GO" id="GO:0008762">
    <property type="term" value="F:UDP-N-acetylmuramate dehydrogenase activity"/>
    <property type="evidence" value="ECO:0007669"/>
    <property type="project" value="UniProtKB-EC"/>
</dbReference>
<evidence type="ECO:0000256" key="18">
    <source>
        <dbReference type="ARBA" id="ARBA00031026"/>
    </source>
</evidence>
<evidence type="ECO:0000259" key="21">
    <source>
        <dbReference type="PROSITE" id="PS51387"/>
    </source>
</evidence>
<dbReference type="Pfam" id="PF01565">
    <property type="entry name" value="FAD_binding_4"/>
    <property type="match status" value="1"/>
</dbReference>
<dbReference type="NCBIfam" id="TIGR00179">
    <property type="entry name" value="murB"/>
    <property type="match status" value="1"/>
</dbReference>
<dbReference type="EMBL" id="JAJEWP010000011">
    <property type="protein sequence ID" value="MCC2618327.1"/>
    <property type="molecule type" value="Genomic_DNA"/>
</dbReference>
<feature type="active site" description="Proton donor" evidence="20">
    <location>
        <position position="224"/>
    </location>
</feature>
<dbReference type="Gene3D" id="3.30.465.10">
    <property type="match status" value="1"/>
</dbReference>
<keyword evidence="16 20" id="KW-0131">Cell cycle</keyword>
<keyword evidence="11 20" id="KW-0274">FAD</keyword>
<evidence type="ECO:0000256" key="9">
    <source>
        <dbReference type="ARBA" id="ARBA00022618"/>
    </source>
</evidence>
<dbReference type="InterPro" id="IPR016166">
    <property type="entry name" value="FAD-bd_PCMH"/>
</dbReference>
<keyword evidence="13 20" id="KW-0133">Cell shape</keyword>
<organism evidence="22 23">
    <name type="scientific">Fluctibacter halophilus</name>
    <dbReference type="NCBI Taxonomy" id="226011"/>
    <lineage>
        <taxon>Bacteria</taxon>
        <taxon>Pseudomonadati</taxon>
        <taxon>Pseudomonadota</taxon>
        <taxon>Gammaproteobacteria</taxon>
        <taxon>Alteromonadales</taxon>
        <taxon>Alteromonadaceae</taxon>
        <taxon>Fluctibacter</taxon>
    </lineage>
</organism>
<proteinExistence type="inferred from homology"/>
<gene>
    <name evidence="20 22" type="primary">murB</name>
    <name evidence="22" type="ORF">LJ739_18890</name>
</gene>
<evidence type="ECO:0000256" key="6">
    <source>
        <dbReference type="ARBA" id="ARBA00012518"/>
    </source>
</evidence>
<evidence type="ECO:0000256" key="5">
    <source>
        <dbReference type="ARBA" id="ARBA00010485"/>
    </source>
</evidence>
<evidence type="ECO:0000256" key="8">
    <source>
        <dbReference type="ARBA" id="ARBA00022490"/>
    </source>
</evidence>
<evidence type="ECO:0000256" key="4">
    <source>
        <dbReference type="ARBA" id="ARBA00004752"/>
    </source>
</evidence>
<evidence type="ECO:0000256" key="14">
    <source>
        <dbReference type="ARBA" id="ARBA00022984"/>
    </source>
</evidence>
<dbReference type="Proteomes" id="UP001520878">
    <property type="component" value="Unassembled WGS sequence"/>
</dbReference>
<evidence type="ECO:0000256" key="10">
    <source>
        <dbReference type="ARBA" id="ARBA00022630"/>
    </source>
</evidence>
<dbReference type="InterPro" id="IPR011601">
    <property type="entry name" value="MurB_C"/>
</dbReference>
<dbReference type="RefSeq" id="WP_229163129.1">
    <property type="nucleotide sequence ID" value="NZ_JAJEWP010000011.1"/>
</dbReference>
<evidence type="ECO:0000256" key="16">
    <source>
        <dbReference type="ARBA" id="ARBA00023306"/>
    </source>
</evidence>
<dbReference type="NCBIfam" id="NF000755">
    <property type="entry name" value="PRK00046.1"/>
    <property type="match status" value="1"/>
</dbReference>
<evidence type="ECO:0000256" key="3">
    <source>
        <dbReference type="ARBA" id="ARBA00004496"/>
    </source>
</evidence>
<evidence type="ECO:0000256" key="12">
    <source>
        <dbReference type="ARBA" id="ARBA00022857"/>
    </source>
</evidence>
<comment type="subcellular location">
    <subcellularLocation>
        <location evidence="3 20">Cytoplasm</location>
    </subcellularLocation>
</comment>
<evidence type="ECO:0000313" key="22">
    <source>
        <dbReference type="EMBL" id="MCC2618327.1"/>
    </source>
</evidence>
<feature type="domain" description="FAD-binding PCMH-type" evidence="21">
    <location>
        <begin position="9"/>
        <end position="180"/>
    </location>
</feature>
<evidence type="ECO:0000256" key="20">
    <source>
        <dbReference type="HAMAP-Rule" id="MF_00037"/>
    </source>
</evidence>
<reference evidence="22 23" key="1">
    <citation type="submission" date="2021-10" db="EMBL/GenBank/DDBJ databases">
        <title>Draft genome of Aestuariibacter halophilus JC2043.</title>
        <authorList>
            <person name="Emsley S.A."/>
            <person name="Pfannmuller K.M."/>
            <person name="Ushijima B."/>
            <person name="Saw J.H."/>
            <person name="Videau P."/>
        </authorList>
    </citation>
    <scope>NUCLEOTIDE SEQUENCE [LARGE SCALE GENOMIC DNA]</scope>
    <source>
        <strain evidence="22 23">JC2043</strain>
    </source>
</reference>
<evidence type="ECO:0000256" key="17">
    <source>
        <dbReference type="ARBA" id="ARBA00023316"/>
    </source>
</evidence>
<dbReference type="EC" id="1.3.1.98" evidence="6 20"/>
<evidence type="ECO:0000256" key="11">
    <source>
        <dbReference type="ARBA" id="ARBA00022827"/>
    </source>
</evidence>
<keyword evidence="12 20" id="KW-0521">NADP</keyword>
<evidence type="ECO:0000256" key="19">
    <source>
        <dbReference type="ARBA" id="ARBA00048914"/>
    </source>
</evidence>
<evidence type="ECO:0000313" key="23">
    <source>
        <dbReference type="Proteomes" id="UP001520878"/>
    </source>
</evidence>
<dbReference type="Pfam" id="PF02873">
    <property type="entry name" value="MurB_C"/>
    <property type="match status" value="1"/>
</dbReference>
<evidence type="ECO:0000256" key="1">
    <source>
        <dbReference type="ARBA" id="ARBA00001974"/>
    </source>
</evidence>
<dbReference type="SUPFAM" id="SSF56176">
    <property type="entry name" value="FAD-binding/transporter-associated domain-like"/>
    <property type="match status" value="1"/>
</dbReference>
<dbReference type="SUPFAM" id="SSF56194">
    <property type="entry name" value="Uridine diphospho-N-Acetylenolpyruvylglucosamine reductase, MurB, C-terminal domain"/>
    <property type="match status" value="1"/>
</dbReference>
<dbReference type="InterPro" id="IPR016167">
    <property type="entry name" value="FAD-bd_PCMH_sub1"/>
</dbReference>
<name>A0ABS8GCS4_9ALTE</name>
<protein>
    <recommendedName>
        <fullName evidence="7 20">UDP-N-acetylenolpyruvoylglucosamine reductase</fullName>
        <ecNumber evidence="6 20">1.3.1.98</ecNumber>
    </recommendedName>
    <alternativeName>
        <fullName evidence="18 20">UDP-N-acetylmuramate dehydrogenase</fullName>
    </alternativeName>
</protein>
<comment type="pathway">
    <text evidence="4 20">Cell wall biogenesis; peptidoglycan biosynthesis.</text>
</comment>
<keyword evidence="17 20" id="KW-0961">Cell wall biogenesis/degradation</keyword>
<dbReference type="PANTHER" id="PTHR21071:SF4">
    <property type="entry name" value="UDP-N-ACETYLENOLPYRUVOYLGLUCOSAMINE REDUCTASE"/>
    <property type="match status" value="1"/>
</dbReference>
<dbReference type="PANTHER" id="PTHR21071">
    <property type="entry name" value="UDP-N-ACETYLENOLPYRUVOYLGLUCOSAMINE REDUCTASE"/>
    <property type="match status" value="1"/>
</dbReference>
<dbReference type="InterPro" id="IPR003170">
    <property type="entry name" value="MurB"/>
</dbReference>
<dbReference type="InterPro" id="IPR006094">
    <property type="entry name" value="Oxid_FAD_bind_N"/>
</dbReference>
<feature type="active site" evidence="20">
    <location>
        <position position="320"/>
    </location>
</feature>
<feature type="active site" evidence="20">
    <location>
        <position position="156"/>
    </location>
</feature>
<evidence type="ECO:0000256" key="7">
    <source>
        <dbReference type="ARBA" id="ARBA00015188"/>
    </source>
</evidence>
<dbReference type="InterPro" id="IPR036318">
    <property type="entry name" value="FAD-bd_PCMH-like_sf"/>
</dbReference>
<dbReference type="InterPro" id="IPR036635">
    <property type="entry name" value="MurB_C_sf"/>
</dbReference>
<evidence type="ECO:0000256" key="13">
    <source>
        <dbReference type="ARBA" id="ARBA00022960"/>
    </source>
</evidence>
<evidence type="ECO:0000256" key="2">
    <source>
        <dbReference type="ARBA" id="ARBA00003921"/>
    </source>
</evidence>
<dbReference type="PROSITE" id="PS51387">
    <property type="entry name" value="FAD_PCMH"/>
    <property type="match status" value="1"/>
</dbReference>
<comment type="catalytic activity">
    <reaction evidence="19 20">
        <text>UDP-N-acetyl-alpha-D-muramate + NADP(+) = UDP-N-acetyl-3-O-(1-carboxyvinyl)-alpha-D-glucosamine + NADPH + H(+)</text>
        <dbReference type="Rhea" id="RHEA:12248"/>
        <dbReference type="ChEBI" id="CHEBI:15378"/>
        <dbReference type="ChEBI" id="CHEBI:57783"/>
        <dbReference type="ChEBI" id="CHEBI:58349"/>
        <dbReference type="ChEBI" id="CHEBI:68483"/>
        <dbReference type="ChEBI" id="CHEBI:70757"/>
        <dbReference type="EC" id="1.3.1.98"/>
    </reaction>
</comment>
<comment type="caution">
    <text evidence="22">The sequence shown here is derived from an EMBL/GenBank/DDBJ whole genome shotgun (WGS) entry which is preliminary data.</text>
</comment>
<keyword evidence="14 20" id="KW-0573">Peptidoglycan synthesis</keyword>
<evidence type="ECO:0000256" key="15">
    <source>
        <dbReference type="ARBA" id="ARBA00023002"/>
    </source>
</evidence>
<keyword evidence="10 20" id="KW-0285">Flavoprotein</keyword>
<sequence>MNALQKLHTFGLDAHANAVRVIEDDAQLHAFARHAGSAPFWLLGEGSNTVFVEDFEGTVVRIATRGITVEETHDAYCLTVAAGENWHSLVEWTLSNGIFGLENLALIPGSVGATPIQNIGAYGVEIARFIDAVIWRAFDSAEVHRLSAQECAFGYRDSIFKTELADKGIIEQVELKLPKQWQPQQAYAELAALNDPTARDIFDTVVEVRQRKLPDPARLGNAGSFFKNPVITREHYLHLQQQWPAMPHYPVDETRVKVPAAWLIDTLGFKGKGCGGVRCHINQPLVLVNEGQGTGEQVLTLARAIRDQVQDNFAITLENEVRLVGKQGLIVL</sequence>